<dbReference type="Proteomes" id="UP000760480">
    <property type="component" value="Unassembled WGS sequence"/>
</dbReference>
<dbReference type="InterPro" id="IPR017941">
    <property type="entry name" value="Rieske_2Fe-2S"/>
</dbReference>
<protein>
    <submittedName>
        <fullName evidence="8">Nitrite reductase small subunit NirD</fullName>
    </submittedName>
</protein>
<keyword evidence="2" id="KW-0479">Metal-binding</keyword>
<name>A0ABX1TMI6_9GAMM</name>
<dbReference type="NCBIfam" id="TIGR02378">
    <property type="entry name" value="nirD_assim_sml"/>
    <property type="match status" value="1"/>
</dbReference>
<dbReference type="PROSITE" id="PS51296">
    <property type="entry name" value="RIESKE"/>
    <property type="match status" value="1"/>
</dbReference>
<keyword evidence="5" id="KW-0411">Iron-sulfur</keyword>
<dbReference type="EMBL" id="SPMZ01000023">
    <property type="protein sequence ID" value="NMQ19274.1"/>
    <property type="molecule type" value="Genomic_DNA"/>
</dbReference>
<evidence type="ECO:0000256" key="2">
    <source>
        <dbReference type="ARBA" id="ARBA00022723"/>
    </source>
</evidence>
<keyword evidence="9" id="KW-1185">Reference proteome</keyword>
<feature type="domain" description="Rieske" evidence="7">
    <location>
        <begin position="4"/>
        <end position="100"/>
    </location>
</feature>
<dbReference type="RefSeq" id="WP_169248534.1">
    <property type="nucleotide sequence ID" value="NZ_SPMZ01000023.1"/>
</dbReference>
<dbReference type="InterPro" id="IPR012748">
    <property type="entry name" value="Rieske-like_NirD"/>
</dbReference>
<evidence type="ECO:0000256" key="3">
    <source>
        <dbReference type="ARBA" id="ARBA00023002"/>
    </source>
</evidence>
<dbReference type="SUPFAM" id="SSF50022">
    <property type="entry name" value="ISP domain"/>
    <property type="match status" value="1"/>
</dbReference>
<keyword evidence="6" id="KW-0534">Nitrate assimilation</keyword>
<gene>
    <name evidence="8" type="primary">nirD</name>
    <name evidence="8" type="ORF">E4P82_08770</name>
</gene>
<proteinExistence type="predicted"/>
<evidence type="ECO:0000259" key="7">
    <source>
        <dbReference type="PROSITE" id="PS51296"/>
    </source>
</evidence>
<keyword evidence="3" id="KW-0560">Oxidoreductase</keyword>
<keyword evidence="1" id="KW-0001">2Fe-2S</keyword>
<reference evidence="8 9" key="1">
    <citation type="submission" date="2019-03" db="EMBL/GenBank/DDBJ databases">
        <title>Metabolic reconstructions from genomes of highly enriched 'Candidatus Accumulibacter' and 'Candidatus Competibacter' bioreactor populations.</title>
        <authorList>
            <person name="Annavajhala M.K."/>
            <person name="Welles L."/>
            <person name="Abbas B."/>
            <person name="Sorokin D."/>
            <person name="Park H."/>
            <person name="Van Loosdrecht M."/>
            <person name="Chandran K."/>
        </authorList>
    </citation>
    <scope>NUCLEOTIDE SEQUENCE [LARGE SCALE GENOMIC DNA]</scope>
    <source>
        <strain evidence="8 9">SBR_G</strain>
    </source>
</reference>
<dbReference type="InterPro" id="IPR036922">
    <property type="entry name" value="Rieske_2Fe-2S_sf"/>
</dbReference>
<sequence length="123" mass="13700">MYDWHEIGALDDIPRLGSRVVQTPHGDVAVFRTADDQVFALRDRCPHKGGPLSQGIVHGHRITCPLHNWVLELESGQAVAPDVGCATHYPVRLENGRLWLGLNNVVSLPTTAPRNRLKGRVRR</sequence>
<dbReference type="CDD" id="cd03530">
    <property type="entry name" value="Rieske_NirD_small_Bacillus"/>
    <property type="match status" value="1"/>
</dbReference>
<dbReference type="PANTHER" id="PTHR21496:SF23">
    <property type="entry name" value="3-PHENYLPROPIONATE_CINNAMIC ACID DIOXYGENASE FERREDOXIN SUBUNIT"/>
    <property type="match status" value="1"/>
</dbReference>
<dbReference type="PANTHER" id="PTHR21496">
    <property type="entry name" value="FERREDOXIN-RELATED"/>
    <property type="match status" value="1"/>
</dbReference>
<evidence type="ECO:0000256" key="1">
    <source>
        <dbReference type="ARBA" id="ARBA00022714"/>
    </source>
</evidence>
<evidence type="ECO:0000256" key="4">
    <source>
        <dbReference type="ARBA" id="ARBA00023004"/>
    </source>
</evidence>
<evidence type="ECO:0000256" key="6">
    <source>
        <dbReference type="ARBA" id="ARBA00023063"/>
    </source>
</evidence>
<evidence type="ECO:0000313" key="8">
    <source>
        <dbReference type="EMBL" id="NMQ19274.1"/>
    </source>
</evidence>
<accession>A0ABX1TMI6</accession>
<organism evidence="8 9">
    <name type="scientific">Candidatus Competibacter phosphatis</name>
    <dbReference type="NCBI Taxonomy" id="221280"/>
    <lineage>
        <taxon>Bacteria</taxon>
        <taxon>Pseudomonadati</taxon>
        <taxon>Pseudomonadota</taxon>
        <taxon>Gammaproteobacteria</taxon>
        <taxon>Candidatus Competibacteraceae</taxon>
        <taxon>Candidatus Competibacter</taxon>
    </lineage>
</organism>
<evidence type="ECO:0000313" key="9">
    <source>
        <dbReference type="Proteomes" id="UP000760480"/>
    </source>
</evidence>
<dbReference type="Pfam" id="PF00355">
    <property type="entry name" value="Rieske"/>
    <property type="match status" value="1"/>
</dbReference>
<evidence type="ECO:0000256" key="5">
    <source>
        <dbReference type="ARBA" id="ARBA00023014"/>
    </source>
</evidence>
<dbReference type="Gene3D" id="2.102.10.10">
    <property type="entry name" value="Rieske [2Fe-2S] iron-sulphur domain"/>
    <property type="match status" value="1"/>
</dbReference>
<comment type="caution">
    <text evidence="8">The sequence shown here is derived from an EMBL/GenBank/DDBJ whole genome shotgun (WGS) entry which is preliminary data.</text>
</comment>
<keyword evidence="4" id="KW-0408">Iron</keyword>